<keyword evidence="4" id="KW-1185">Reference proteome</keyword>
<dbReference type="RefSeq" id="WP_155338627.1">
    <property type="nucleotide sequence ID" value="NZ_BAAABN010000060.1"/>
</dbReference>
<evidence type="ECO:0000256" key="1">
    <source>
        <dbReference type="SAM" id="MobiDB-lite"/>
    </source>
</evidence>
<evidence type="ECO:0000256" key="2">
    <source>
        <dbReference type="SAM" id="Phobius"/>
    </source>
</evidence>
<feature type="region of interest" description="Disordered" evidence="1">
    <location>
        <begin position="67"/>
        <end position="92"/>
    </location>
</feature>
<dbReference type="EMBL" id="BLAD01000058">
    <property type="protein sequence ID" value="GES02397.1"/>
    <property type="molecule type" value="Genomic_DNA"/>
</dbReference>
<gene>
    <name evidence="3" type="ORF">Acor_44630</name>
</gene>
<evidence type="ECO:0000313" key="3">
    <source>
        <dbReference type="EMBL" id="GES02397.1"/>
    </source>
</evidence>
<dbReference type="Proteomes" id="UP000334990">
    <property type="component" value="Unassembled WGS sequence"/>
</dbReference>
<sequence>MNAFAHSETALLLPVLLCGLAHVLIPRLIALLALAMVLWGSRPGERPALLDACAQSLRHLLRPSFRPASRDTQHFPQAALSPEVRQLPPDRN</sequence>
<evidence type="ECO:0000313" key="4">
    <source>
        <dbReference type="Proteomes" id="UP000334990"/>
    </source>
</evidence>
<reference evidence="3 4" key="1">
    <citation type="submission" date="2019-10" db="EMBL/GenBank/DDBJ databases">
        <title>Whole genome shotgun sequence of Acrocarpospora corrugata NBRC 13972.</title>
        <authorList>
            <person name="Ichikawa N."/>
            <person name="Kimura A."/>
            <person name="Kitahashi Y."/>
            <person name="Komaki H."/>
            <person name="Oguchi A."/>
        </authorList>
    </citation>
    <scope>NUCLEOTIDE SEQUENCE [LARGE SCALE GENOMIC DNA]</scope>
    <source>
        <strain evidence="3 4">NBRC 13972</strain>
    </source>
</reference>
<organism evidence="3 4">
    <name type="scientific">Acrocarpospora corrugata</name>
    <dbReference type="NCBI Taxonomy" id="35763"/>
    <lineage>
        <taxon>Bacteria</taxon>
        <taxon>Bacillati</taxon>
        <taxon>Actinomycetota</taxon>
        <taxon>Actinomycetes</taxon>
        <taxon>Streptosporangiales</taxon>
        <taxon>Streptosporangiaceae</taxon>
        <taxon>Acrocarpospora</taxon>
    </lineage>
</organism>
<accession>A0A5M3VZV0</accession>
<keyword evidence="2" id="KW-1133">Transmembrane helix</keyword>
<feature type="transmembrane region" description="Helical" evidence="2">
    <location>
        <begin position="12"/>
        <end position="39"/>
    </location>
</feature>
<keyword evidence="2" id="KW-0812">Transmembrane</keyword>
<keyword evidence="2" id="KW-0472">Membrane</keyword>
<proteinExistence type="predicted"/>
<dbReference type="AlphaFoldDB" id="A0A5M3VZV0"/>
<comment type="caution">
    <text evidence="3">The sequence shown here is derived from an EMBL/GenBank/DDBJ whole genome shotgun (WGS) entry which is preliminary data.</text>
</comment>
<name>A0A5M3VZV0_9ACTN</name>
<protein>
    <submittedName>
        <fullName evidence="3">Uncharacterized protein</fullName>
    </submittedName>
</protein>